<dbReference type="InterPro" id="IPR011992">
    <property type="entry name" value="EF-hand-dom_pair"/>
</dbReference>
<dbReference type="SMART" id="SM00054">
    <property type="entry name" value="EFh"/>
    <property type="match status" value="3"/>
</dbReference>
<dbReference type="STRING" id="133383.A0A1R0GPX2"/>
<dbReference type="SUPFAM" id="SSF47473">
    <property type="entry name" value="EF-hand"/>
    <property type="match status" value="1"/>
</dbReference>
<dbReference type="CDD" id="cd00051">
    <property type="entry name" value="EFh"/>
    <property type="match status" value="1"/>
</dbReference>
<dbReference type="InterPro" id="IPR018247">
    <property type="entry name" value="EF_Hand_1_Ca_BS"/>
</dbReference>
<comment type="caution">
    <text evidence="4">The sequence shown here is derived from an EMBL/GenBank/DDBJ whole genome shotgun (WGS) entry which is preliminary data.</text>
</comment>
<reference evidence="4 5" key="1">
    <citation type="journal article" date="2016" name="Mol. Biol. Evol.">
        <title>Genome-Wide Survey of Gut Fungi (Harpellales) Reveals the First Horizontally Transferred Ubiquitin Gene from a Mosquito Host.</title>
        <authorList>
            <person name="Wang Y."/>
            <person name="White M.M."/>
            <person name="Kvist S."/>
            <person name="Moncalvo J.M."/>
        </authorList>
    </citation>
    <scope>NUCLEOTIDE SEQUENCE [LARGE SCALE GENOMIC DNA]</scope>
    <source>
        <strain evidence="4 5">ALG-7-W6</strain>
    </source>
</reference>
<feature type="domain" description="EF-hand" evidence="3">
    <location>
        <begin position="80"/>
        <end position="115"/>
    </location>
</feature>
<feature type="domain" description="EF-hand" evidence="3">
    <location>
        <begin position="116"/>
        <end position="148"/>
    </location>
</feature>
<evidence type="ECO:0000313" key="4">
    <source>
        <dbReference type="EMBL" id="OLY78939.1"/>
    </source>
</evidence>
<gene>
    <name evidence="4" type="ORF">AYI68_g7002</name>
</gene>
<evidence type="ECO:0000256" key="2">
    <source>
        <dbReference type="ARBA" id="ARBA00022837"/>
    </source>
</evidence>
<accession>A0A1R0GPX2</accession>
<dbReference type="Proteomes" id="UP000187455">
    <property type="component" value="Unassembled WGS sequence"/>
</dbReference>
<dbReference type="GO" id="GO:0005509">
    <property type="term" value="F:calcium ion binding"/>
    <property type="evidence" value="ECO:0007669"/>
    <property type="project" value="InterPro"/>
</dbReference>
<dbReference type="InterPro" id="IPR050145">
    <property type="entry name" value="Centrin_CML-like"/>
</dbReference>
<keyword evidence="2" id="KW-0106">Calcium</keyword>
<evidence type="ECO:0000313" key="5">
    <source>
        <dbReference type="Proteomes" id="UP000187455"/>
    </source>
</evidence>
<dbReference type="EMBL" id="LSSL01005250">
    <property type="protein sequence ID" value="OLY78939.1"/>
    <property type="molecule type" value="Genomic_DNA"/>
</dbReference>
<evidence type="ECO:0000256" key="1">
    <source>
        <dbReference type="ARBA" id="ARBA00022737"/>
    </source>
</evidence>
<name>A0A1R0GPX2_9FUNG</name>
<dbReference type="Gene3D" id="1.10.238.10">
    <property type="entry name" value="EF-hand"/>
    <property type="match status" value="2"/>
</dbReference>
<dbReference type="FunFam" id="1.10.238.10:FF:000001">
    <property type="entry name" value="Calmodulin 1"/>
    <property type="match status" value="1"/>
</dbReference>
<keyword evidence="1" id="KW-0677">Repeat</keyword>
<keyword evidence="5" id="KW-1185">Reference proteome</keyword>
<feature type="domain" description="EF-hand" evidence="3">
    <location>
        <begin position="9"/>
        <end position="44"/>
    </location>
</feature>
<organism evidence="4 5">
    <name type="scientific">Smittium mucronatum</name>
    <dbReference type="NCBI Taxonomy" id="133383"/>
    <lineage>
        <taxon>Eukaryota</taxon>
        <taxon>Fungi</taxon>
        <taxon>Fungi incertae sedis</taxon>
        <taxon>Zoopagomycota</taxon>
        <taxon>Kickxellomycotina</taxon>
        <taxon>Harpellomycetes</taxon>
        <taxon>Harpellales</taxon>
        <taxon>Legeriomycetaceae</taxon>
        <taxon>Smittium</taxon>
    </lineage>
</organism>
<dbReference type="Pfam" id="PF13499">
    <property type="entry name" value="EF-hand_7"/>
    <property type="match status" value="1"/>
</dbReference>
<dbReference type="InterPro" id="IPR002048">
    <property type="entry name" value="EF_hand_dom"/>
</dbReference>
<dbReference type="AlphaFoldDB" id="A0A1R0GPX2"/>
<dbReference type="PROSITE" id="PS50222">
    <property type="entry name" value="EF_HAND_2"/>
    <property type="match status" value="3"/>
</dbReference>
<evidence type="ECO:0000259" key="3">
    <source>
        <dbReference type="PROSITE" id="PS50222"/>
    </source>
</evidence>
<sequence>MSIFHDSERHKNDVGEVFASLDKDKDGALNASDLSSFFSTYSSSVSRTDIENTLLEVGDGNQITKDQFFGLFYKHDAQHDPEEEFKVAFAKFDVDGDKNLSAQDLKTSLDAMGQNLTMDEIQEMIREADVDGTGMLNYEEFVKMVQTM</sequence>
<dbReference type="PROSITE" id="PS00018">
    <property type="entry name" value="EF_HAND_1"/>
    <property type="match status" value="3"/>
</dbReference>
<protein>
    <submittedName>
        <fullName evidence="4">Calmodulin</fullName>
    </submittedName>
</protein>
<dbReference type="Pfam" id="PF13202">
    <property type="entry name" value="EF-hand_5"/>
    <property type="match status" value="1"/>
</dbReference>
<proteinExistence type="predicted"/>
<dbReference type="PANTHER" id="PTHR23050">
    <property type="entry name" value="CALCIUM BINDING PROTEIN"/>
    <property type="match status" value="1"/>
</dbReference>
<dbReference type="OrthoDB" id="26525at2759"/>